<evidence type="ECO:0000313" key="2">
    <source>
        <dbReference type="Proteomes" id="UP000826540"/>
    </source>
</evidence>
<organism evidence="1 2">
    <name type="scientific">Sphaerospermopsis torques-reginae ITEP-024</name>
    <dbReference type="NCBI Taxonomy" id="984208"/>
    <lineage>
        <taxon>Bacteria</taxon>
        <taxon>Bacillati</taxon>
        <taxon>Cyanobacteriota</taxon>
        <taxon>Cyanophyceae</taxon>
        <taxon>Nostocales</taxon>
        <taxon>Aphanizomenonaceae</taxon>
        <taxon>Sphaerospermopsis</taxon>
        <taxon>Sphaerospermopsis torques-reginae</taxon>
    </lineage>
</organism>
<accession>A0ABX8WXQ1</accession>
<evidence type="ECO:0000313" key="1">
    <source>
        <dbReference type="EMBL" id="QYX31147.1"/>
    </source>
</evidence>
<dbReference type="Proteomes" id="UP000826540">
    <property type="component" value="Chromosome"/>
</dbReference>
<gene>
    <name evidence="1" type="ORF">K2F26_20240</name>
</gene>
<name>A0ABX8WXQ1_9CYAN</name>
<sequence length="145" mass="16699">MYILNESSIAHTFCEPTAITAYIGSLSKSYETILHPALAKYLSTIEYELSSKKYLAGLIYVPNYLDELEDNFIRVRCDKHLYAEEDILEKLWIMTKEEPTKAVQVNALVEAFGYEKRIVSSPGYGKFHLTNIRIGSQLRELYTFT</sequence>
<protein>
    <submittedName>
        <fullName evidence="1">Uncharacterized protein</fullName>
    </submittedName>
</protein>
<reference evidence="1 2" key="1">
    <citation type="journal article" date="2022" name="J. Am. Chem. Soc.">
        <title>Biosynthesis of Guanitoxin Enables Global Environmental Detection in Freshwater Cyanobacteria.</title>
        <authorList>
            <person name="Lima S.T."/>
            <person name="Fallon T.R."/>
            <person name="Cordoza J.L."/>
            <person name="Chekan J.R."/>
            <person name="Delbaje E."/>
            <person name="Hopiavuori A.R."/>
            <person name="Alvarenga D.O."/>
            <person name="Wood S.M."/>
            <person name="Luhavaya H."/>
            <person name="Baumgartner J.T."/>
            <person name="Dorr F.A."/>
            <person name="Etchegaray A."/>
            <person name="Pinto E."/>
            <person name="McKinnie S.M.K."/>
            <person name="Fiore M.F."/>
            <person name="Moore B.S."/>
        </authorList>
    </citation>
    <scope>NUCLEOTIDE SEQUENCE [LARGE SCALE GENOMIC DNA]</scope>
    <source>
        <strain evidence="1 2">ITEP-024</strain>
    </source>
</reference>
<dbReference type="RefSeq" id="WP_220609230.1">
    <property type="nucleotide sequence ID" value="NZ_CP080598.1"/>
</dbReference>
<keyword evidence="2" id="KW-1185">Reference proteome</keyword>
<proteinExistence type="predicted"/>
<dbReference type="EMBL" id="CP080598">
    <property type="protein sequence ID" value="QYX31147.1"/>
    <property type="molecule type" value="Genomic_DNA"/>
</dbReference>